<dbReference type="PANTHER" id="PTHR10689">
    <property type="entry name" value="MICROSOMAL GLUTATHIONE S-TRANSFERASE 1"/>
    <property type="match status" value="1"/>
</dbReference>
<keyword evidence="7 17" id="KW-0812">Transmembrane</keyword>
<dbReference type="EnsemblProtists" id="HpaT802198">
    <property type="protein sequence ID" value="HpaP802198"/>
    <property type="gene ID" value="HpaG802198"/>
</dbReference>
<dbReference type="GO" id="GO:0005741">
    <property type="term" value="C:mitochondrial outer membrane"/>
    <property type="evidence" value="ECO:0007669"/>
    <property type="project" value="UniProtKB-SubCell"/>
</dbReference>
<evidence type="ECO:0000256" key="6">
    <source>
        <dbReference type="ARBA" id="ARBA00022679"/>
    </source>
</evidence>
<evidence type="ECO:0000256" key="5">
    <source>
        <dbReference type="ARBA" id="ARBA00012452"/>
    </source>
</evidence>
<dbReference type="SUPFAM" id="SSF161084">
    <property type="entry name" value="MAPEG domain-like"/>
    <property type="match status" value="1"/>
</dbReference>
<evidence type="ECO:0000256" key="10">
    <source>
        <dbReference type="ARBA" id="ARBA00022989"/>
    </source>
</evidence>
<dbReference type="PANTHER" id="PTHR10689:SF6">
    <property type="entry name" value="MICROSOMAL GLUTATHIONE S-TRANSFERASE 1"/>
    <property type="match status" value="1"/>
</dbReference>
<evidence type="ECO:0000256" key="2">
    <source>
        <dbReference type="ARBA" id="ARBA00004294"/>
    </source>
</evidence>
<dbReference type="AlphaFoldDB" id="M4B7E6"/>
<dbReference type="GO" id="GO:0004364">
    <property type="term" value="F:glutathione transferase activity"/>
    <property type="evidence" value="ECO:0007669"/>
    <property type="project" value="UniProtKB-EC"/>
</dbReference>
<proteinExistence type="inferred from homology"/>
<dbReference type="VEuPathDB" id="FungiDB:HpaG802198"/>
<dbReference type="OMA" id="ARMACWM"/>
<evidence type="ECO:0000256" key="16">
    <source>
        <dbReference type="ARBA" id="ARBA00049385"/>
    </source>
</evidence>
<evidence type="ECO:0000256" key="7">
    <source>
        <dbReference type="ARBA" id="ARBA00022692"/>
    </source>
</evidence>
<dbReference type="Pfam" id="PF01124">
    <property type="entry name" value="MAPEG"/>
    <property type="match status" value="1"/>
</dbReference>
<protein>
    <recommendedName>
        <fullName evidence="15">Microsomal glutathione S-transferase 1</fullName>
        <ecNumber evidence="5">2.5.1.18</ecNumber>
    </recommendedName>
</protein>
<evidence type="ECO:0000256" key="11">
    <source>
        <dbReference type="ARBA" id="ARBA00022990"/>
    </source>
</evidence>
<keyword evidence="13 17" id="KW-0472">Membrane</keyword>
<dbReference type="HOGENOM" id="CLU_124175_0_0_1"/>
<keyword evidence="6" id="KW-0808">Transferase</keyword>
<evidence type="ECO:0000256" key="3">
    <source>
        <dbReference type="ARBA" id="ARBA00004477"/>
    </source>
</evidence>
<dbReference type="InParanoid" id="M4B7E6"/>
<evidence type="ECO:0000256" key="13">
    <source>
        <dbReference type="ARBA" id="ARBA00023136"/>
    </source>
</evidence>
<evidence type="ECO:0000256" key="15">
    <source>
        <dbReference type="ARBA" id="ARBA00039397"/>
    </source>
</evidence>
<comment type="subcellular location">
    <subcellularLocation>
        <location evidence="3">Endoplasmic reticulum membrane</location>
        <topology evidence="3">Multi-pass membrane protein</topology>
    </subcellularLocation>
    <subcellularLocation>
        <location evidence="2">Mitochondrion outer membrane</location>
    </subcellularLocation>
</comment>
<dbReference type="EMBL" id="JH597778">
    <property type="status" value="NOT_ANNOTATED_CDS"/>
    <property type="molecule type" value="Genomic_DNA"/>
</dbReference>
<name>M4B7E6_HYAAE</name>
<organism evidence="18 19">
    <name type="scientific">Hyaloperonospora arabidopsidis (strain Emoy2)</name>
    <name type="common">Downy mildew agent</name>
    <name type="synonym">Peronospora arabidopsidis</name>
    <dbReference type="NCBI Taxonomy" id="559515"/>
    <lineage>
        <taxon>Eukaryota</taxon>
        <taxon>Sar</taxon>
        <taxon>Stramenopiles</taxon>
        <taxon>Oomycota</taxon>
        <taxon>Peronosporomycetes</taxon>
        <taxon>Peronosporales</taxon>
        <taxon>Peronosporaceae</taxon>
        <taxon>Hyaloperonospora</taxon>
    </lineage>
</organism>
<evidence type="ECO:0000256" key="9">
    <source>
        <dbReference type="ARBA" id="ARBA00022824"/>
    </source>
</evidence>
<keyword evidence="8" id="KW-1000">Mitochondrion outer membrane</keyword>
<reference evidence="19" key="1">
    <citation type="journal article" date="2010" name="Science">
        <title>Signatures of adaptation to obligate biotrophy in the Hyaloperonospora arabidopsidis genome.</title>
        <authorList>
            <person name="Baxter L."/>
            <person name="Tripathy S."/>
            <person name="Ishaque N."/>
            <person name="Boot N."/>
            <person name="Cabral A."/>
            <person name="Kemen E."/>
            <person name="Thines M."/>
            <person name="Ah-Fong A."/>
            <person name="Anderson R."/>
            <person name="Badejoko W."/>
            <person name="Bittner-Eddy P."/>
            <person name="Boore J.L."/>
            <person name="Chibucos M.C."/>
            <person name="Coates M."/>
            <person name="Dehal P."/>
            <person name="Delehaunty K."/>
            <person name="Dong S."/>
            <person name="Downton P."/>
            <person name="Dumas B."/>
            <person name="Fabro G."/>
            <person name="Fronick C."/>
            <person name="Fuerstenberg S.I."/>
            <person name="Fulton L."/>
            <person name="Gaulin E."/>
            <person name="Govers F."/>
            <person name="Hughes L."/>
            <person name="Humphray S."/>
            <person name="Jiang R.H."/>
            <person name="Judelson H."/>
            <person name="Kamoun S."/>
            <person name="Kyung K."/>
            <person name="Meijer H."/>
            <person name="Minx P."/>
            <person name="Morris P."/>
            <person name="Nelson J."/>
            <person name="Phuntumart V."/>
            <person name="Qutob D."/>
            <person name="Rehmany A."/>
            <person name="Rougon-Cardoso A."/>
            <person name="Ryden P."/>
            <person name="Torto-Alalibo T."/>
            <person name="Studholme D."/>
            <person name="Wang Y."/>
            <person name="Win J."/>
            <person name="Wood J."/>
            <person name="Clifton S.W."/>
            <person name="Rogers J."/>
            <person name="Van den Ackerveken G."/>
            <person name="Jones J.D."/>
            <person name="McDowell J.M."/>
            <person name="Beynon J."/>
            <person name="Tyler B.M."/>
        </authorList>
    </citation>
    <scope>NUCLEOTIDE SEQUENCE [LARGE SCALE GENOMIC DNA]</scope>
    <source>
        <strain evidence="19">Emoy2</strain>
    </source>
</reference>
<feature type="transmembrane region" description="Helical" evidence="17">
    <location>
        <begin position="86"/>
        <end position="108"/>
    </location>
</feature>
<keyword evidence="11" id="KW-0007">Acetylation</keyword>
<keyword evidence="19" id="KW-1185">Reference proteome</keyword>
<dbReference type="GO" id="GO:0005789">
    <property type="term" value="C:endoplasmic reticulum membrane"/>
    <property type="evidence" value="ECO:0007669"/>
    <property type="project" value="UniProtKB-SubCell"/>
</dbReference>
<dbReference type="eggNOG" id="ENOG502S7NS">
    <property type="taxonomic scope" value="Eukaryota"/>
</dbReference>
<dbReference type="Gene3D" id="1.20.120.550">
    <property type="entry name" value="Membrane associated eicosanoid/glutathione metabolism-like domain"/>
    <property type="match status" value="1"/>
</dbReference>
<evidence type="ECO:0000313" key="19">
    <source>
        <dbReference type="Proteomes" id="UP000011713"/>
    </source>
</evidence>
<sequence length="149" mass="16405">MNDITDVKAFALSAAVLYIKFLASTMIQGRKAFAANTRMPEDKALVCTLGLELDMDEKAVKTAREDEMRWKRIVQNDLESLPLALIVFWSAIAVGVASSVIKLLLLIYTTARVSHTAVYSMALPRARMACWMTGTLCVVATALYVVAMI</sequence>
<keyword evidence="12" id="KW-0496">Mitochondrion</keyword>
<comment type="catalytic activity">
    <reaction evidence="16">
        <text>RX + glutathione = an S-substituted glutathione + a halide anion + H(+)</text>
        <dbReference type="Rhea" id="RHEA:16437"/>
        <dbReference type="ChEBI" id="CHEBI:15378"/>
        <dbReference type="ChEBI" id="CHEBI:16042"/>
        <dbReference type="ChEBI" id="CHEBI:17792"/>
        <dbReference type="ChEBI" id="CHEBI:57925"/>
        <dbReference type="ChEBI" id="CHEBI:90779"/>
        <dbReference type="EC" id="2.5.1.18"/>
    </reaction>
    <physiologicalReaction direction="left-to-right" evidence="16">
        <dbReference type="Rhea" id="RHEA:16438"/>
    </physiologicalReaction>
</comment>
<dbReference type="EC" id="2.5.1.18" evidence="5"/>
<dbReference type="InterPro" id="IPR040162">
    <property type="entry name" value="MGST1-like"/>
</dbReference>
<comment type="similarity">
    <text evidence="4">Belongs to the MAPEG family.</text>
</comment>
<evidence type="ECO:0000313" key="18">
    <source>
        <dbReference type="EnsemblProtists" id="HpaP802198"/>
    </source>
</evidence>
<dbReference type="InterPro" id="IPR001129">
    <property type="entry name" value="Membr-assoc_MAPEG"/>
</dbReference>
<dbReference type="Proteomes" id="UP000011713">
    <property type="component" value="Unassembled WGS sequence"/>
</dbReference>
<dbReference type="FunFam" id="1.20.120.550:FF:000005">
    <property type="entry name" value="Inorganic phosphate transporter 1-6"/>
    <property type="match status" value="1"/>
</dbReference>
<keyword evidence="9" id="KW-0256">Endoplasmic reticulum</keyword>
<feature type="transmembrane region" description="Helical" evidence="17">
    <location>
        <begin position="129"/>
        <end position="147"/>
    </location>
</feature>
<comment type="function">
    <text evidence="1">Conjugation of reduced glutathione to a wide number of exogenous and endogenous hydrophobic electrophiles.</text>
</comment>
<reference evidence="18" key="2">
    <citation type="submission" date="2015-06" db="UniProtKB">
        <authorList>
            <consortium name="EnsemblProtists"/>
        </authorList>
    </citation>
    <scope>IDENTIFICATION</scope>
    <source>
        <strain evidence="18">Emoy2</strain>
    </source>
</reference>
<comment type="subunit">
    <text evidence="14">Homotrimer; The trimer binds only one molecule of glutathione.</text>
</comment>
<accession>M4B7E6</accession>
<keyword evidence="10 17" id="KW-1133">Transmembrane helix</keyword>
<evidence type="ECO:0000256" key="17">
    <source>
        <dbReference type="SAM" id="Phobius"/>
    </source>
</evidence>
<evidence type="ECO:0000256" key="12">
    <source>
        <dbReference type="ARBA" id="ARBA00023128"/>
    </source>
</evidence>
<evidence type="ECO:0000256" key="4">
    <source>
        <dbReference type="ARBA" id="ARBA00010459"/>
    </source>
</evidence>
<evidence type="ECO:0000256" key="1">
    <source>
        <dbReference type="ARBA" id="ARBA00003701"/>
    </source>
</evidence>
<dbReference type="InterPro" id="IPR023352">
    <property type="entry name" value="MAPEG-like_dom_sf"/>
</dbReference>
<evidence type="ECO:0000256" key="8">
    <source>
        <dbReference type="ARBA" id="ARBA00022787"/>
    </source>
</evidence>
<evidence type="ECO:0000256" key="14">
    <source>
        <dbReference type="ARBA" id="ARBA00038540"/>
    </source>
</evidence>